<dbReference type="InterPro" id="IPR004891">
    <property type="entry name" value="Mercury-R_MerC"/>
</dbReference>
<protein>
    <recommendedName>
        <fullName evidence="3">MerC mercury resistance protein</fullName>
    </recommendedName>
</protein>
<dbReference type="GO" id="GO:0016020">
    <property type="term" value="C:membrane"/>
    <property type="evidence" value="ECO:0007669"/>
    <property type="project" value="InterPro"/>
</dbReference>
<dbReference type="Pfam" id="PF03203">
    <property type="entry name" value="MerC"/>
    <property type="match status" value="1"/>
</dbReference>
<accession>A0A382ICK2</accession>
<proteinExistence type="predicted"/>
<keyword evidence="1" id="KW-0472">Membrane</keyword>
<keyword evidence="1" id="KW-1133">Transmembrane helix</keyword>
<gene>
    <name evidence="2" type="ORF">METZ01_LOCUS249949</name>
</gene>
<dbReference type="EMBL" id="UINC01066410">
    <property type="protein sequence ID" value="SVB97095.1"/>
    <property type="molecule type" value="Genomic_DNA"/>
</dbReference>
<feature type="transmembrane region" description="Helical" evidence="1">
    <location>
        <begin position="77"/>
        <end position="97"/>
    </location>
</feature>
<organism evidence="2">
    <name type="scientific">marine metagenome</name>
    <dbReference type="NCBI Taxonomy" id="408172"/>
    <lineage>
        <taxon>unclassified sequences</taxon>
        <taxon>metagenomes</taxon>
        <taxon>ecological metagenomes</taxon>
    </lineage>
</organism>
<reference evidence="2" key="1">
    <citation type="submission" date="2018-05" db="EMBL/GenBank/DDBJ databases">
        <authorList>
            <person name="Lanie J.A."/>
            <person name="Ng W.-L."/>
            <person name="Kazmierczak K.M."/>
            <person name="Andrzejewski T.M."/>
            <person name="Davidsen T.M."/>
            <person name="Wayne K.J."/>
            <person name="Tettelin H."/>
            <person name="Glass J.I."/>
            <person name="Rusch D."/>
            <person name="Podicherti R."/>
            <person name="Tsui H.-C.T."/>
            <person name="Winkler M.E."/>
        </authorList>
    </citation>
    <scope>NUCLEOTIDE SEQUENCE</scope>
</reference>
<feature type="transmembrane region" description="Helical" evidence="1">
    <location>
        <begin position="12"/>
        <end position="34"/>
    </location>
</feature>
<evidence type="ECO:0000313" key="2">
    <source>
        <dbReference type="EMBL" id="SVB97095.1"/>
    </source>
</evidence>
<dbReference type="GO" id="GO:0015097">
    <property type="term" value="F:mercury ion transmembrane transporter activity"/>
    <property type="evidence" value="ECO:0007669"/>
    <property type="project" value="InterPro"/>
</dbReference>
<sequence>MRILIRQLLDSLAVTISGVCAVHCLALPLIIMAYPLLGLWSMDDLLFHRLLLIVIIPISLIALWLGYRIHRSRQVTVLGMLGIAILALVAISGHDWVSTTGERFATTAGGLILASGHVFNAINARR</sequence>
<evidence type="ECO:0008006" key="3">
    <source>
        <dbReference type="Google" id="ProtNLM"/>
    </source>
</evidence>
<keyword evidence="1" id="KW-0812">Transmembrane</keyword>
<feature type="transmembrane region" description="Helical" evidence="1">
    <location>
        <begin position="46"/>
        <end position="65"/>
    </location>
</feature>
<name>A0A382ICK2_9ZZZZ</name>
<dbReference type="AlphaFoldDB" id="A0A382ICK2"/>
<feature type="transmembrane region" description="Helical" evidence="1">
    <location>
        <begin position="103"/>
        <end position="122"/>
    </location>
</feature>
<evidence type="ECO:0000256" key="1">
    <source>
        <dbReference type="SAM" id="Phobius"/>
    </source>
</evidence>